<dbReference type="Proteomes" id="UP001454036">
    <property type="component" value="Unassembled WGS sequence"/>
</dbReference>
<dbReference type="AlphaFoldDB" id="A0AAV3P9Y6"/>
<dbReference type="InterPro" id="IPR036691">
    <property type="entry name" value="Endo/exonu/phosph_ase_sf"/>
</dbReference>
<protein>
    <recommendedName>
        <fullName evidence="3">Endonuclease/exonuclease/phosphatase domain-containing protein</fullName>
    </recommendedName>
</protein>
<proteinExistence type="predicted"/>
<evidence type="ECO:0008006" key="3">
    <source>
        <dbReference type="Google" id="ProtNLM"/>
    </source>
</evidence>
<dbReference type="PANTHER" id="PTHR33710:SF71">
    <property type="entry name" value="ENDONUCLEASE_EXONUCLEASE_PHOSPHATASE DOMAIN-CONTAINING PROTEIN"/>
    <property type="match status" value="1"/>
</dbReference>
<dbReference type="EMBL" id="BAABME010001170">
    <property type="protein sequence ID" value="GAA0148003.1"/>
    <property type="molecule type" value="Genomic_DNA"/>
</dbReference>
<evidence type="ECO:0000313" key="2">
    <source>
        <dbReference type="Proteomes" id="UP001454036"/>
    </source>
</evidence>
<organism evidence="1 2">
    <name type="scientific">Lithospermum erythrorhizon</name>
    <name type="common">Purple gromwell</name>
    <name type="synonym">Lithospermum officinale var. erythrorhizon</name>
    <dbReference type="NCBI Taxonomy" id="34254"/>
    <lineage>
        <taxon>Eukaryota</taxon>
        <taxon>Viridiplantae</taxon>
        <taxon>Streptophyta</taxon>
        <taxon>Embryophyta</taxon>
        <taxon>Tracheophyta</taxon>
        <taxon>Spermatophyta</taxon>
        <taxon>Magnoliopsida</taxon>
        <taxon>eudicotyledons</taxon>
        <taxon>Gunneridae</taxon>
        <taxon>Pentapetalae</taxon>
        <taxon>asterids</taxon>
        <taxon>lamiids</taxon>
        <taxon>Boraginales</taxon>
        <taxon>Boraginaceae</taxon>
        <taxon>Boraginoideae</taxon>
        <taxon>Lithospermeae</taxon>
        <taxon>Lithospermum</taxon>
    </lineage>
</organism>
<dbReference type="Gene3D" id="3.60.10.10">
    <property type="entry name" value="Endonuclease/exonuclease/phosphatase"/>
    <property type="match status" value="1"/>
</dbReference>
<accession>A0AAV3P9Y6</accession>
<dbReference type="SUPFAM" id="SSF56219">
    <property type="entry name" value="DNase I-like"/>
    <property type="match status" value="1"/>
</dbReference>
<gene>
    <name evidence="1" type="ORF">LIER_07560</name>
</gene>
<comment type="caution">
    <text evidence="1">The sequence shown here is derived from an EMBL/GenBank/DDBJ whole genome shotgun (WGS) entry which is preliminary data.</text>
</comment>
<reference evidence="1 2" key="1">
    <citation type="submission" date="2024-01" db="EMBL/GenBank/DDBJ databases">
        <title>The complete chloroplast genome sequence of Lithospermum erythrorhizon: insights into the phylogenetic relationship among Boraginaceae species and the maternal lineages of purple gromwells.</title>
        <authorList>
            <person name="Okada T."/>
            <person name="Watanabe K."/>
        </authorList>
    </citation>
    <scope>NUCLEOTIDE SEQUENCE [LARGE SCALE GENOMIC DNA]</scope>
</reference>
<evidence type="ECO:0000313" key="1">
    <source>
        <dbReference type="EMBL" id="GAA0148003.1"/>
    </source>
</evidence>
<sequence>MNTLEWNYLGLGQPRAVRALHHLIKTNKPSRVFLMETKLRNQECGLDQVKIEVAECFLSGYARTFRRHSWKLLKFINNNSDLPTSFLGDFNEVLDVGEYSSSRRVRPWWQTNNFKRVVVDCELIDIGFSGHPFTWCNNFFSSYTKRACLHRCLVGKNWKVLFPERSISYLTSTHSDHLALLLKCGKKQDLGSQKRRFRFEDGWCLYEESKQMVEKA</sequence>
<keyword evidence="2" id="KW-1185">Reference proteome</keyword>
<dbReference type="PANTHER" id="PTHR33710">
    <property type="entry name" value="BNAC02G09200D PROTEIN"/>
    <property type="match status" value="1"/>
</dbReference>
<name>A0AAV3P9Y6_LITER</name>